<organism evidence="2 3">
    <name type="scientific">Liparis tanakae</name>
    <name type="common">Tanaka's snailfish</name>
    <dbReference type="NCBI Taxonomy" id="230148"/>
    <lineage>
        <taxon>Eukaryota</taxon>
        <taxon>Metazoa</taxon>
        <taxon>Chordata</taxon>
        <taxon>Craniata</taxon>
        <taxon>Vertebrata</taxon>
        <taxon>Euteleostomi</taxon>
        <taxon>Actinopterygii</taxon>
        <taxon>Neopterygii</taxon>
        <taxon>Teleostei</taxon>
        <taxon>Neoteleostei</taxon>
        <taxon>Acanthomorphata</taxon>
        <taxon>Eupercaria</taxon>
        <taxon>Perciformes</taxon>
        <taxon>Cottioidei</taxon>
        <taxon>Cottales</taxon>
        <taxon>Liparidae</taxon>
        <taxon>Liparis</taxon>
    </lineage>
</organism>
<dbReference type="AlphaFoldDB" id="A0A4Z2HQ51"/>
<keyword evidence="3" id="KW-1185">Reference proteome</keyword>
<evidence type="ECO:0000256" key="1">
    <source>
        <dbReference type="SAM" id="MobiDB-lite"/>
    </source>
</evidence>
<gene>
    <name evidence="2" type="primary">PFKP_0</name>
    <name evidence="2" type="ORF">EYF80_022819</name>
</gene>
<name>A0A4Z2HQ51_9TELE</name>
<feature type="compositionally biased region" description="Pro residues" evidence="1">
    <location>
        <begin position="50"/>
        <end position="61"/>
    </location>
</feature>
<accession>A0A4Z2HQ51</accession>
<comment type="caution">
    <text evidence="2">The sequence shown here is derived from an EMBL/GenBank/DDBJ whole genome shotgun (WGS) entry which is preliminary data.</text>
</comment>
<proteinExistence type="predicted"/>
<dbReference type="Proteomes" id="UP000314294">
    <property type="component" value="Unassembled WGS sequence"/>
</dbReference>
<protein>
    <submittedName>
        <fullName evidence="2">ATP-dependent 6-phosphofructokinase, platelet type</fullName>
    </submittedName>
</protein>
<evidence type="ECO:0000313" key="2">
    <source>
        <dbReference type="EMBL" id="TNN66902.1"/>
    </source>
</evidence>
<dbReference type="EMBL" id="SRLO01000212">
    <property type="protein sequence ID" value="TNN66902.1"/>
    <property type="molecule type" value="Genomic_DNA"/>
</dbReference>
<evidence type="ECO:0000313" key="3">
    <source>
        <dbReference type="Proteomes" id="UP000314294"/>
    </source>
</evidence>
<reference evidence="2 3" key="1">
    <citation type="submission" date="2019-03" db="EMBL/GenBank/DDBJ databases">
        <title>First draft genome of Liparis tanakae, snailfish: a comprehensive survey of snailfish specific genes.</title>
        <authorList>
            <person name="Kim W."/>
            <person name="Song I."/>
            <person name="Jeong J.-H."/>
            <person name="Kim D."/>
            <person name="Kim S."/>
            <person name="Ryu S."/>
            <person name="Song J.Y."/>
            <person name="Lee S.K."/>
        </authorList>
    </citation>
    <scope>NUCLEOTIDE SEQUENCE [LARGE SCALE GENOMIC DNA]</scope>
    <source>
        <tissue evidence="2">Muscle</tissue>
    </source>
</reference>
<sequence>MAAPKRQDTRKFIENLSGAGKSIAVLTSGGDAQERLFLAGLLTHRLVPSSEPPWPVQPPTSPHLISSI</sequence>
<dbReference type="GO" id="GO:0016301">
    <property type="term" value="F:kinase activity"/>
    <property type="evidence" value="ECO:0007669"/>
    <property type="project" value="UniProtKB-KW"/>
</dbReference>
<keyword evidence="2" id="KW-0418">Kinase</keyword>
<feature type="region of interest" description="Disordered" evidence="1">
    <location>
        <begin position="49"/>
        <end position="68"/>
    </location>
</feature>
<keyword evidence="2" id="KW-0808">Transferase</keyword>